<dbReference type="RefSeq" id="WP_200759949.1">
    <property type="nucleotide sequence ID" value="NZ_AP023366.1"/>
</dbReference>
<sequence length="58" mass="7349">MKQYWGERLQQMRSFVESCEQRFGMTSEEFVHYYQELESHGTEEEYRWWVYLAFLGRR</sequence>
<gene>
    <name evidence="1" type="ORF">skT53_08630</name>
</gene>
<keyword evidence="2" id="KW-1185">Reference proteome</keyword>
<evidence type="ECO:0000313" key="1">
    <source>
        <dbReference type="EMBL" id="BCJ85878.1"/>
    </source>
</evidence>
<dbReference type="AlphaFoldDB" id="A0A7I8D6V6"/>
<reference evidence="1 2" key="1">
    <citation type="submission" date="2020-08" db="EMBL/GenBank/DDBJ databases">
        <title>Complete Genome Sequence of Effusibacillus dendaii Strain skT53, Isolated from Farmland soil.</title>
        <authorList>
            <person name="Konishi T."/>
            <person name="Kawasaki H."/>
        </authorList>
    </citation>
    <scope>NUCLEOTIDE SEQUENCE [LARGE SCALE GENOMIC DNA]</scope>
    <source>
        <strain evidence="2">skT53</strain>
    </source>
</reference>
<proteinExistence type="predicted"/>
<dbReference type="EMBL" id="AP023366">
    <property type="protein sequence ID" value="BCJ85878.1"/>
    <property type="molecule type" value="Genomic_DNA"/>
</dbReference>
<name>A0A7I8D6V6_9BACL</name>
<accession>A0A7I8D6V6</accession>
<dbReference type="Proteomes" id="UP000593802">
    <property type="component" value="Chromosome"/>
</dbReference>
<dbReference type="KEGG" id="eff:skT53_08630"/>
<organism evidence="1 2">
    <name type="scientific">Effusibacillus dendaii</name>
    <dbReference type="NCBI Taxonomy" id="2743772"/>
    <lineage>
        <taxon>Bacteria</taxon>
        <taxon>Bacillati</taxon>
        <taxon>Bacillota</taxon>
        <taxon>Bacilli</taxon>
        <taxon>Bacillales</taxon>
        <taxon>Alicyclobacillaceae</taxon>
        <taxon>Effusibacillus</taxon>
    </lineage>
</organism>
<evidence type="ECO:0000313" key="2">
    <source>
        <dbReference type="Proteomes" id="UP000593802"/>
    </source>
</evidence>
<protein>
    <submittedName>
        <fullName evidence="1">Uncharacterized protein</fullName>
    </submittedName>
</protein>